<evidence type="ECO:0000313" key="3">
    <source>
        <dbReference type="Proteomes" id="UP000433493"/>
    </source>
</evidence>
<dbReference type="Proteomes" id="UP000433493">
    <property type="component" value="Unassembled WGS sequence"/>
</dbReference>
<proteinExistence type="predicted"/>
<evidence type="ECO:0000256" key="1">
    <source>
        <dbReference type="SAM" id="Phobius"/>
    </source>
</evidence>
<dbReference type="RefSeq" id="WP_158052495.1">
    <property type="nucleotide sequence ID" value="NZ_WBKB01000005.1"/>
</dbReference>
<name>A0A7J5BA43_9MICO</name>
<keyword evidence="1" id="KW-0812">Transmembrane</keyword>
<gene>
    <name evidence="2" type="ORF">F8O05_09540</name>
</gene>
<keyword evidence="3" id="KW-1185">Reference proteome</keyword>
<sequence>MSERLNSAGDAVSRIGARLAFGDRVDLGHEQVIPVAFWAGGSAEGDGGIDSDRRAEGGAVGGVAIPLGAYVGDDYGTRFRPNLIALLAVCTPLTLALGWALPRLIKALKK</sequence>
<dbReference type="AlphaFoldDB" id="A0A7J5BA43"/>
<reference evidence="2 3" key="1">
    <citation type="submission" date="2019-09" db="EMBL/GenBank/DDBJ databases">
        <title>Phylogeny of genus Pseudoclavibacter and closely related genus.</title>
        <authorList>
            <person name="Li Y."/>
        </authorList>
    </citation>
    <scope>NUCLEOTIDE SEQUENCE [LARGE SCALE GENOMIC DNA]</scope>
    <source>
        <strain evidence="2 3">KCTC 13959</strain>
    </source>
</reference>
<evidence type="ECO:0000313" key="2">
    <source>
        <dbReference type="EMBL" id="KAB1642693.1"/>
    </source>
</evidence>
<accession>A0A7J5BA43</accession>
<organism evidence="2 3">
    <name type="scientific">Gulosibacter chungangensis</name>
    <dbReference type="NCBI Taxonomy" id="979746"/>
    <lineage>
        <taxon>Bacteria</taxon>
        <taxon>Bacillati</taxon>
        <taxon>Actinomycetota</taxon>
        <taxon>Actinomycetes</taxon>
        <taxon>Micrococcales</taxon>
        <taxon>Microbacteriaceae</taxon>
        <taxon>Gulosibacter</taxon>
    </lineage>
</organism>
<protein>
    <submittedName>
        <fullName evidence="2">Uncharacterized protein</fullName>
    </submittedName>
</protein>
<feature type="transmembrane region" description="Helical" evidence="1">
    <location>
        <begin position="83"/>
        <end position="101"/>
    </location>
</feature>
<dbReference type="EMBL" id="WBKB01000005">
    <property type="protein sequence ID" value="KAB1642693.1"/>
    <property type="molecule type" value="Genomic_DNA"/>
</dbReference>
<keyword evidence="1" id="KW-1133">Transmembrane helix</keyword>
<keyword evidence="1" id="KW-0472">Membrane</keyword>
<dbReference type="OrthoDB" id="4965215at2"/>
<comment type="caution">
    <text evidence="2">The sequence shown here is derived from an EMBL/GenBank/DDBJ whole genome shotgun (WGS) entry which is preliminary data.</text>
</comment>